<comment type="caution">
    <text evidence="11">The sequence shown here is derived from an EMBL/GenBank/DDBJ whole genome shotgun (WGS) entry which is preliminary data.</text>
</comment>
<evidence type="ECO:0000259" key="10">
    <source>
        <dbReference type="Pfam" id="PF00768"/>
    </source>
</evidence>
<dbReference type="RefSeq" id="WP_151866098.1">
    <property type="nucleotide sequence ID" value="NZ_WBZB01000033.1"/>
</dbReference>
<evidence type="ECO:0000313" key="12">
    <source>
        <dbReference type="Proteomes" id="UP000465601"/>
    </source>
</evidence>
<feature type="domain" description="Peptidase S11 D-alanyl-D-alanine carboxypeptidase A N-terminal" evidence="10">
    <location>
        <begin position="7"/>
        <end position="232"/>
    </location>
</feature>
<keyword evidence="2" id="KW-0732">Signal</keyword>
<sequence>MRKRNLATNAKAALLVQINPNRIIFRKNMNKRLPIASITKLMAILTLLDGIDAGDIKWSDKVQVSKNAASTGGSKLSLKYGETITVEDLVKGMLIASANDAAVALAEGYSGTMGSFAEKMNNKAKALGLKNSKFENSHGLFEDHHYSTALDVMKMAMNAIKREEILECTSLKEAYIKQGNQMKKLTNTNKLIGILPEIDGLKTGHTPKAGFCLVASAVRNDVRLMAVVLGEPSKALRDQEVIEMLNYGFKVIKTN</sequence>
<keyword evidence="12" id="KW-1185">Reference proteome</keyword>
<dbReference type="GO" id="GO:0006508">
    <property type="term" value="P:proteolysis"/>
    <property type="evidence" value="ECO:0007669"/>
    <property type="project" value="InterPro"/>
</dbReference>
<evidence type="ECO:0000256" key="5">
    <source>
        <dbReference type="ARBA" id="ARBA00022984"/>
    </source>
</evidence>
<dbReference type="GO" id="GO:0008360">
    <property type="term" value="P:regulation of cell shape"/>
    <property type="evidence" value="ECO:0007669"/>
    <property type="project" value="UniProtKB-KW"/>
</dbReference>
<keyword evidence="6" id="KW-0961">Cell wall biogenesis/degradation</keyword>
<evidence type="ECO:0000256" key="6">
    <source>
        <dbReference type="ARBA" id="ARBA00023316"/>
    </source>
</evidence>
<feature type="active site" description="Acyl-ester intermediate" evidence="7">
    <location>
        <position position="37"/>
    </location>
</feature>
<name>A0A833M9A3_9FIRM</name>
<accession>A0A833M9A3</accession>
<comment type="similarity">
    <text evidence="1 9">Belongs to the peptidase S11 family.</text>
</comment>
<dbReference type="SUPFAM" id="SSF56601">
    <property type="entry name" value="beta-lactamase/transpeptidase-like"/>
    <property type="match status" value="1"/>
</dbReference>
<feature type="active site" evidence="7">
    <location>
        <position position="97"/>
    </location>
</feature>
<dbReference type="PRINTS" id="PR00725">
    <property type="entry name" value="DADACBPTASE1"/>
</dbReference>
<dbReference type="GO" id="GO:0009002">
    <property type="term" value="F:serine-type D-Ala-D-Ala carboxypeptidase activity"/>
    <property type="evidence" value="ECO:0007669"/>
    <property type="project" value="InterPro"/>
</dbReference>
<reference evidence="11 12" key="1">
    <citation type="submission" date="2019-10" db="EMBL/GenBank/DDBJ databases">
        <title>Alkaliphilus serpentinus sp. nov. and Alkaliphilus pronyensis sp. nov., two novel anaerobic alkaliphilic species isolated from the serpentinized-hosted hydrothermal field of the Prony Bay (New Caledonia).</title>
        <authorList>
            <person name="Postec A."/>
        </authorList>
    </citation>
    <scope>NUCLEOTIDE SEQUENCE [LARGE SCALE GENOMIC DNA]</scope>
    <source>
        <strain evidence="11 12">LacT</strain>
    </source>
</reference>
<protein>
    <submittedName>
        <fullName evidence="11">D-alanyl-D-alanine carboxypeptidase</fullName>
    </submittedName>
</protein>
<dbReference type="GO" id="GO:0009252">
    <property type="term" value="P:peptidoglycan biosynthetic process"/>
    <property type="evidence" value="ECO:0007669"/>
    <property type="project" value="UniProtKB-KW"/>
</dbReference>
<keyword evidence="11" id="KW-0121">Carboxypeptidase</keyword>
<organism evidence="11 12">
    <name type="scientific">Alkaliphilus serpentinus</name>
    <dbReference type="NCBI Taxonomy" id="1482731"/>
    <lineage>
        <taxon>Bacteria</taxon>
        <taxon>Bacillati</taxon>
        <taxon>Bacillota</taxon>
        <taxon>Clostridia</taxon>
        <taxon>Peptostreptococcales</taxon>
        <taxon>Natronincolaceae</taxon>
        <taxon>Alkaliphilus</taxon>
    </lineage>
</organism>
<dbReference type="Gene3D" id="3.40.710.10">
    <property type="entry name" value="DD-peptidase/beta-lactamase superfamily"/>
    <property type="match status" value="1"/>
</dbReference>
<evidence type="ECO:0000256" key="3">
    <source>
        <dbReference type="ARBA" id="ARBA00022801"/>
    </source>
</evidence>
<dbReference type="OrthoDB" id="9791132at2"/>
<dbReference type="Proteomes" id="UP000465601">
    <property type="component" value="Unassembled WGS sequence"/>
</dbReference>
<evidence type="ECO:0000256" key="2">
    <source>
        <dbReference type="ARBA" id="ARBA00022729"/>
    </source>
</evidence>
<keyword evidence="3" id="KW-0378">Hydrolase</keyword>
<dbReference type="InterPro" id="IPR018044">
    <property type="entry name" value="Peptidase_S11"/>
</dbReference>
<dbReference type="PANTHER" id="PTHR21581">
    <property type="entry name" value="D-ALANYL-D-ALANINE CARBOXYPEPTIDASE"/>
    <property type="match status" value="1"/>
</dbReference>
<dbReference type="Pfam" id="PF00768">
    <property type="entry name" value="Peptidase_S11"/>
    <property type="match status" value="1"/>
</dbReference>
<gene>
    <name evidence="11" type="ORF">F8153_09385</name>
</gene>
<dbReference type="InterPro" id="IPR012338">
    <property type="entry name" value="Beta-lactam/transpept-like"/>
</dbReference>
<evidence type="ECO:0000256" key="9">
    <source>
        <dbReference type="RuleBase" id="RU004016"/>
    </source>
</evidence>
<dbReference type="GO" id="GO:0071555">
    <property type="term" value="P:cell wall organization"/>
    <property type="evidence" value="ECO:0007669"/>
    <property type="project" value="UniProtKB-KW"/>
</dbReference>
<dbReference type="InterPro" id="IPR001967">
    <property type="entry name" value="Peptidase_S11_N"/>
</dbReference>
<evidence type="ECO:0000313" key="11">
    <source>
        <dbReference type="EMBL" id="KAB3529306.1"/>
    </source>
</evidence>
<evidence type="ECO:0000256" key="8">
    <source>
        <dbReference type="PIRSR" id="PIRSR618044-2"/>
    </source>
</evidence>
<keyword evidence="5" id="KW-0573">Peptidoglycan synthesis</keyword>
<dbReference type="EMBL" id="WBZB01000033">
    <property type="protein sequence ID" value="KAB3529306.1"/>
    <property type="molecule type" value="Genomic_DNA"/>
</dbReference>
<evidence type="ECO:0000256" key="4">
    <source>
        <dbReference type="ARBA" id="ARBA00022960"/>
    </source>
</evidence>
<evidence type="ECO:0000256" key="1">
    <source>
        <dbReference type="ARBA" id="ARBA00007164"/>
    </source>
</evidence>
<dbReference type="AlphaFoldDB" id="A0A833M9A3"/>
<proteinExistence type="inferred from homology"/>
<feature type="active site" description="Proton acceptor" evidence="7">
    <location>
        <position position="40"/>
    </location>
</feature>
<dbReference type="PANTHER" id="PTHR21581:SF6">
    <property type="entry name" value="TRAFFICKING PROTEIN PARTICLE COMPLEX SUBUNIT 12"/>
    <property type="match status" value="1"/>
</dbReference>
<keyword evidence="11" id="KW-0645">Protease</keyword>
<keyword evidence="4" id="KW-0133">Cell shape</keyword>
<feature type="binding site" evidence="8">
    <location>
        <position position="202"/>
    </location>
    <ligand>
        <name>substrate</name>
    </ligand>
</feature>
<evidence type="ECO:0000256" key="7">
    <source>
        <dbReference type="PIRSR" id="PIRSR618044-1"/>
    </source>
</evidence>